<dbReference type="Pfam" id="PF04461">
    <property type="entry name" value="YajQ"/>
    <property type="match status" value="1"/>
</dbReference>
<keyword evidence="1" id="KW-0547">Nucleotide-binding</keyword>
<gene>
    <name evidence="3" type="ORF">MNBD_IGNAVI01-2354</name>
</gene>
<dbReference type="InterPro" id="IPR035570">
    <property type="entry name" value="UPF0234_N"/>
</dbReference>
<organism evidence="3">
    <name type="scientific">hydrothermal vent metagenome</name>
    <dbReference type="NCBI Taxonomy" id="652676"/>
    <lineage>
        <taxon>unclassified sequences</taxon>
        <taxon>metagenomes</taxon>
        <taxon>ecological metagenomes</taxon>
    </lineage>
</organism>
<dbReference type="CDD" id="cd11740">
    <property type="entry name" value="YajQ_like"/>
    <property type="match status" value="1"/>
</dbReference>
<dbReference type="InterPro" id="IPR036183">
    <property type="entry name" value="YajQ-like_sf"/>
</dbReference>
<evidence type="ECO:0000313" key="3">
    <source>
        <dbReference type="EMBL" id="VAX23640.1"/>
    </source>
</evidence>
<name>A0A3B1CLX3_9ZZZZ</name>
<evidence type="ECO:0000256" key="1">
    <source>
        <dbReference type="ARBA" id="ARBA00022741"/>
    </source>
</evidence>
<proteinExistence type="inferred from homology"/>
<dbReference type="Gene3D" id="3.30.70.860">
    <property type="match status" value="1"/>
</dbReference>
<dbReference type="InterPro" id="IPR035571">
    <property type="entry name" value="UPF0234-like_C"/>
</dbReference>
<dbReference type="PANTHER" id="PTHR30476:SF0">
    <property type="entry name" value="UPF0234 PROTEIN YAJQ"/>
    <property type="match status" value="1"/>
</dbReference>
<dbReference type="HAMAP" id="MF_00632">
    <property type="entry name" value="UPF0234"/>
    <property type="match status" value="1"/>
</dbReference>
<dbReference type="PANTHER" id="PTHR30476">
    <property type="entry name" value="UPF0234 PROTEIN YAJQ"/>
    <property type="match status" value="1"/>
</dbReference>
<dbReference type="NCBIfam" id="NF003819">
    <property type="entry name" value="PRK05412.1"/>
    <property type="match status" value="1"/>
</dbReference>
<dbReference type="GO" id="GO:0000166">
    <property type="term" value="F:nucleotide binding"/>
    <property type="evidence" value="ECO:0007669"/>
    <property type="project" value="UniProtKB-KW"/>
</dbReference>
<reference evidence="3" key="1">
    <citation type="submission" date="2018-06" db="EMBL/GenBank/DDBJ databases">
        <authorList>
            <person name="Zhirakovskaya E."/>
        </authorList>
    </citation>
    <scope>NUCLEOTIDE SEQUENCE</scope>
</reference>
<dbReference type="Gene3D" id="3.30.70.990">
    <property type="entry name" value="YajQ-like, domain 2"/>
    <property type="match status" value="1"/>
</dbReference>
<evidence type="ECO:0000256" key="2">
    <source>
        <dbReference type="ARBA" id="ARBA00093450"/>
    </source>
</evidence>
<comment type="similarity">
    <text evidence="2">Belongs to the YajQ family.</text>
</comment>
<dbReference type="GO" id="GO:0005829">
    <property type="term" value="C:cytosol"/>
    <property type="evidence" value="ECO:0007669"/>
    <property type="project" value="TreeGrafter"/>
</dbReference>
<dbReference type="InterPro" id="IPR007551">
    <property type="entry name" value="YajQ/Smlt4090-like"/>
</dbReference>
<accession>A0A3B1CLX3</accession>
<dbReference type="SUPFAM" id="SSF89963">
    <property type="entry name" value="YajQ-like"/>
    <property type="match status" value="2"/>
</dbReference>
<dbReference type="EMBL" id="UOGD01000256">
    <property type="protein sequence ID" value="VAX23640.1"/>
    <property type="molecule type" value="Genomic_DNA"/>
</dbReference>
<dbReference type="AlphaFoldDB" id="A0A3B1CLX3"/>
<sequence length="165" mass="18598">MAKNSSFDIVSEIDFQEVDNAVNQAIKEIRQRYDLKDSKTEVTLNKNDKIISINSKDDYALKASNDILQSKFLKRGLSLKALKLEDPEPAAGGRLKQMINLQSGISKDNAKKITKLIKELKLKVNAQIMDERVRVQGAKKDDLQAAINAVKEADLDFPTQFTNYK</sequence>
<protein>
    <submittedName>
        <fullName evidence="3">UPF0234 protein Yitk</fullName>
    </submittedName>
</protein>